<organism evidence="1 2">
    <name type="scientific">Amblyomma americanum</name>
    <name type="common">Lone star tick</name>
    <dbReference type="NCBI Taxonomy" id="6943"/>
    <lineage>
        <taxon>Eukaryota</taxon>
        <taxon>Metazoa</taxon>
        <taxon>Ecdysozoa</taxon>
        <taxon>Arthropoda</taxon>
        <taxon>Chelicerata</taxon>
        <taxon>Arachnida</taxon>
        <taxon>Acari</taxon>
        <taxon>Parasitiformes</taxon>
        <taxon>Ixodida</taxon>
        <taxon>Ixodoidea</taxon>
        <taxon>Ixodidae</taxon>
        <taxon>Amblyomminae</taxon>
        <taxon>Amblyomma</taxon>
    </lineage>
</organism>
<evidence type="ECO:0000313" key="1">
    <source>
        <dbReference type="EMBL" id="KAK8786122.1"/>
    </source>
</evidence>
<name>A0AAQ4FHK2_AMBAM</name>
<gene>
    <name evidence="1" type="ORF">V5799_007515</name>
</gene>
<reference evidence="1 2" key="1">
    <citation type="journal article" date="2023" name="Arcadia Sci">
        <title>De novo assembly of a long-read Amblyomma americanum tick genome.</title>
        <authorList>
            <person name="Chou S."/>
            <person name="Poskanzer K.E."/>
            <person name="Rollins M."/>
            <person name="Thuy-Boun P.S."/>
        </authorList>
    </citation>
    <scope>NUCLEOTIDE SEQUENCE [LARGE SCALE GENOMIC DNA]</scope>
    <source>
        <strain evidence="1">F_SG_1</strain>
        <tissue evidence="1">Salivary glands</tissue>
    </source>
</reference>
<evidence type="ECO:0000313" key="2">
    <source>
        <dbReference type="Proteomes" id="UP001321473"/>
    </source>
</evidence>
<keyword evidence="2" id="KW-1185">Reference proteome</keyword>
<proteinExistence type="predicted"/>
<dbReference type="AlphaFoldDB" id="A0AAQ4FHK2"/>
<dbReference type="EMBL" id="JARKHS020003003">
    <property type="protein sequence ID" value="KAK8786122.1"/>
    <property type="molecule type" value="Genomic_DNA"/>
</dbReference>
<accession>A0AAQ4FHK2</accession>
<protein>
    <submittedName>
        <fullName evidence="1">Uncharacterized protein</fullName>
    </submittedName>
</protein>
<comment type="caution">
    <text evidence="1">The sequence shown here is derived from an EMBL/GenBank/DDBJ whole genome shotgun (WGS) entry which is preliminary data.</text>
</comment>
<dbReference type="Proteomes" id="UP001321473">
    <property type="component" value="Unassembled WGS sequence"/>
</dbReference>
<sequence length="105" mass="11537">MASLEPAKYGEHVHVERDLPFARKSGIQARHQRQRRRLRAATAAVPSNGKHAWKCSLHVGARRDSAAIILKAGLKRGWASGGGSRWNCHQSCVVDLRAGGCVFRV</sequence>